<dbReference type="GO" id="GO:0030317">
    <property type="term" value="P:flagellated sperm motility"/>
    <property type="evidence" value="ECO:0007669"/>
    <property type="project" value="TreeGrafter"/>
</dbReference>
<feature type="region of interest" description="Disordered" evidence="2">
    <location>
        <begin position="213"/>
        <end position="321"/>
    </location>
</feature>
<keyword evidence="1" id="KW-0175">Coiled coil</keyword>
<dbReference type="GO" id="GO:0031514">
    <property type="term" value="C:motile cilium"/>
    <property type="evidence" value="ECO:0007669"/>
    <property type="project" value="TreeGrafter"/>
</dbReference>
<evidence type="ECO:0000313" key="5">
    <source>
        <dbReference type="Proteomes" id="UP000827986"/>
    </source>
</evidence>
<evidence type="ECO:0000313" key="4">
    <source>
        <dbReference type="EMBL" id="KAH1186874.1"/>
    </source>
</evidence>
<keyword evidence="5" id="KW-1185">Reference proteome</keyword>
<organism evidence="4 5">
    <name type="scientific">Mauremys mutica</name>
    <name type="common">yellowpond turtle</name>
    <dbReference type="NCBI Taxonomy" id="74926"/>
    <lineage>
        <taxon>Eukaryota</taxon>
        <taxon>Metazoa</taxon>
        <taxon>Chordata</taxon>
        <taxon>Craniata</taxon>
        <taxon>Vertebrata</taxon>
        <taxon>Euteleostomi</taxon>
        <taxon>Archelosauria</taxon>
        <taxon>Testudinata</taxon>
        <taxon>Testudines</taxon>
        <taxon>Cryptodira</taxon>
        <taxon>Durocryptodira</taxon>
        <taxon>Testudinoidea</taxon>
        <taxon>Geoemydidae</taxon>
        <taxon>Geoemydinae</taxon>
        <taxon>Mauremys</taxon>
    </lineage>
</organism>
<comment type="caution">
    <text evidence="4">The sequence shown here is derived from an EMBL/GenBank/DDBJ whole genome shotgun (WGS) entry which is preliminary data.</text>
</comment>
<evidence type="ECO:0000256" key="2">
    <source>
        <dbReference type="SAM" id="MobiDB-lite"/>
    </source>
</evidence>
<dbReference type="CDD" id="cd17061">
    <property type="entry name" value="Ubl_IQUB"/>
    <property type="match status" value="1"/>
</dbReference>
<dbReference type="Proteomes" id="UP000827986">
    <property type="component" value="Unassembled WGS sequence"/>
</dbReference>
<dbReference type="PANTHER" id="PTHR21074:SF0">
    <property type="entry name" value="IQ AND UBIQUITIN-LIKE DOMAIN-CONTAINING PROTEIN"/>
    <property type="match status" value="1"/>
</dbReference>
<dbReference type="Pfam" id="PF25805">
    <property type="entry name" value="IQUB"/>
    <property type="match status" value="1"/>
</dbReference>
<accession>A0A9D3XU62</accession>
<proteinExistence type="predicted"/>
<dbReference type="InterPro" id="IPR029071">
    <property type="entry name" value="Ubiquitin-like_domsf"/>
</dbReference>
<dbReference type="Pfam" id="PF00240">
    <property type="entry name" value="ubiquitin"/>
    <property type="match status" value="1"/>
</dbReference>
<dbReference type="Pfam" id="PF04716">
    <property type="entry name" value="ETC_C1_NDUFA5"/>
    <property type="match status" value="1"/>
</dbReference>
<feature type="coiled-coil region" evidence="1">
    <location>
        <begin position="637"/>
        <end position="665"/>
    </location>
</feature>
<feature type="domain" description="Ubiquitin-like" evidence="3">
    <location>
        <begin position="399"/>
        <end position="468"/>
    </location>
</feature>
<dbReference type="PROSITE" id="PS50053">
    <property type="entry name" value="UBIQUITIN_2"/>
    <property type="match status" value="1"/>
</dbReference>
<gene>
    <name evidence="4" type="ORF">KIL84_019623</name>
</gene>
<dbReference type="GO" id="GO:0022904">
    <property type="term" value="P:respiratory electron transport chain"/>
    <property type="evidence" value="ECO:0007669"/>
    <property type="project" value="InterPro"/>
</dbReference>
<dbReference type="InterPro" id="IPR000626">
    <property type="entry name" value="Ubiquitin-like_dom"/>
</dbReference>
<protein>
    <recommendedName>
        <fullName evidence="3">Ubiquitin-like domain-containing protein</fullName>
    </recommendedName>
</protein>
<dbReference type="AlphaFoldDB" id="A0A9D3XU62"/>
<dbReference type="GO" id="GO:0060271">
    <property type="term" value="P:cilium assembly"/>
    <property type="evidence" value="ECO:0007669"/>
    <property type="project" value="TreeGrafter"/>
</dbReference>
<dbReference type="SUPFAM" id="SSF54236">
    <property type="entry name" value="Ubiquitin-like"/>
    <property type="match status" value="1"/>
</dbReference>
<dbReference type="PANTHER" id="PTHR21074">
    <property type="entry name" value="IQ AND UBIQUITIN-LIKE DOMAIN-CONTAINING PROTEIN"/>
    <property type="match status" value="1"/>
</dbReference>
<sequence length="1057" mass="121512">MAGALKKTTGLVGLAVSENPHEHLRILYTKILTALQKIPKDAAYRKYTEQIVNERLNMVKTEPNVQKLEDKMKSGQIEEVIIQGPPEKVAPDVSETFCDSDLSASFLQIYEIVILKDLARTCGVRGCHGYNDNRPALKTTGGERWFVRDAGLRKMADPKKVVDSNSEVDKTEASDTEKPMIEHTHIKPQAEDNTETDHISTAEASVLLKTRTDASQSNEDGLQKEQEPAPEARGQETEQEPAPEARGQETEQEPAPEARGQEPEQEPAPEARGQEPEQEPAPEPQGQEPALEEQEQTSIEGHEPALEEQEQTSVEGQEPALEQENDLAVGNQEELLEKGEQGVSEPTTPLTEITEEISQITTETFTKLLAAEIYNLDRVQLEALESEMSVPEVMTNATATVKIMLVPDIQRITMAFNIDQTVGKLKQCFASQLKVPQDVLQVMFQGRLIEDSETLMDIGVRPQGTIQIEMFSLDPEQYPIKAIKLQQDYNMPDVITVRVQTDSDTFQDVAVEIERPTYRKPFLGGFKHRVTGVEFHNAGSQTVPKKRCDKGIKVFCRETQTIVEKNKRQQTRNTTSTQMTKIGLYVSNMTDKLIEPRTYLTAEEYHKQRLDAVIVLQTYFRRWHAINVVQKLREEKRLRLEWEAQEELRKKREKEERLRRERERRLNPKTKEDFELLYHALELWRQEEIERINSTLAGAERKAALCALLEQETQLIASIGRHKLNADEENQQKAILFFLDKCAEPKRWKAYDGKITEMDTQFTLRSRELLEIYRSISMKDLPKDERLDVLLTLKHTVKEHECKLTHEIVELIDREADLMMRGVKECNLEGLRKRICTLFLQYIKTPVFNPEVARVLKVPPDPLKLYKNIYFCRGCKSYLPSTEFSVPANSRTVGRCRRCCKLDNEARHREAFLKYKLMLKNLRKSEADYQDDAKIAYVVQQKDLQYMVENIWGCQSALSAWDDLHDLVMVRWDKHCEWSPWNTVLLSKDEAKAHLKLHNLQEAYEMVFIHRIKHKHILAKNYFSQIPEMASFLHKGDDQAHTNELLITKPIPAGSKA</sequence>
<dbReference type="InterPro" id="IPR057887">
    <property type="entry name" value="IQUB_helical"/>
</dbReference>
<name>A0A9D3XU62_9SAUR</name>
<feature type="region of interest" description="Disordered" evidence="2">
    <location>
        <begin position="156"/>
        <end position="197"/>
    </location>
</feature>
<dbReference type="EMBL" id="JAHDVG010000463">
    <property type="protein sequence ID" value="KAH1186874.1"/>
    <property type="molecule type" value="Genomic_DNA"/>
</dbReference>
<reference evidence="4" key="1">
    <citation type="submission" date="2021-09" db="EMBL/GenBank/DDBJ databases">
        <title>The genome of Mauremys mutica provides insights into the evolution of semi-aquatic lifestyle.</title>
        <authorList>
            <person name="Gong S."/>
            <person name="Gao Y."/>
        </authorList>
    </citation>
    <scope>NUCLEOTIDE SEQUENCE</scope>
    <source>
        <strain evidence="4">MM-2020</strain>
        <tissue evidence="4">Muscle</tissue>
    </source>
</reference>
<evidence type="ECO:0000259" key="3">
    <source>
        <dbReference type="PROSITE" id="PS50053"/>
    </source>
</evidence>
<dbReference type="InterPro" id="IPR006806">
    <property type="entry name" value="NDUFA5"/>
</dbReference>
<dbReference type="Gene3D" id="3.10.20.90">
    <property type="entry name" value="Phosphatidylinositol 3-kinase Catalytic Subunit, Chain A, domain 1"/>
    <property type="match status" value="1"/>
</dbReference>
<dbReference type="InterPro" id="IPR037695">
    <property type="entry name" value="IQUB"/>
</dbReference>
<evidence type="ECO:0000256" key="1">
    <source>
        <dbReference type="SAM" id="Coils"/>
    </source>
</evidence>
<dbReference type="GO" id="GO:0001669">
    <property type="term" value="C:acrosomal vesicle"/>
    <property type="evidence" value="ECO:0007669"/>
    <property type="project" value="TreeGrafter"/>
</dbReference>